<evidence type="ECO:0000313" key="2">
    <source>
        <dbReference type="EMBL" id="KAG9508493.1"/>
    </source>
</evidence>
<feature type="region of interest" description="Disordered" evidence="1">
    <location>
        <begin position="27"/>
        <end position="58"/>
    </location>
</feature>
<dbReference type="Proteomes" id="UP000825002">
    <property type="component" value="Unassembled WGS sequence"/>
</dbReference>
<dbReference type="EMBL" id="JAIFTH010001588">
    <property type="protein sequence ID" value="KAG9508493.1"/>
    <property type="molecule type" value="Genomic_DNA"/>
</dbReference>
<sequence length="58" mass="6794">MTFCVSIIQYQQRYLWTLTREIVKNNPTLSNATNTNKTSTNRIRTSSKQFGHRSEQVT</sequence>
<accession>A0ABQ7S500</accession>
<keyword evidence="3" id="KW-1185">Reference proteome</keyword>
<evidence type="ECO:0000313" key="3">
    <source>
        <dbReference type="Proteomes" id="UP000825002"/>
    </source>
</evidence>
<proteinExistence type="predicted"/>
<name>A0ABQ7S500_9ACAR</name>
<comment type="caution">
    <text evidence="2">The sequence shown here is derived from an EMBL/GenBank/DDBJ whole genome shotgun (WGS) entry which is preliminary data.</text>
</comment>
<organism evidence="2 3">
    <name type="scientific">Fragariocoptes setiger</name>
    <dbReference type="NCBI Taxonomy" id="1670756"/>
    <lineage>
        <taxon>Eukaryota</taxon>
        <taxon>Metazoa</taxon>
        <taxon>Ecdysozoa</taxon>
        <taxon>Arthropoda</taxon>
        <taxon>Chelicerata</taxon>
        <taxon>Arachnida</taxon>
        <taxon>Acari</taxon>
        <taxon>Acariformes</taxon>
        <taxon>Trombidiformes</taxon>
        <taxon>Prostigmata</taxon>
        <taxon>Eupodina</taxon>
        <taxon>Eriophyoidea</taxon>
        <taxon>Phytoptidae</taxon>
        <taxon>Fragariocoptes</taxon>
    </lineage>
</organism>
<reference evidence="2 3" key="1">
    <citation type="submission" date="2020-10" db="EMBL/GenBank/DDBJ databases">
        <authorList>
            <person name="Klimov P.B."/>
            <person name="Dyachkov S.M."/>
            <person name="Chetverikov P.E."/>
        </authorList>
    </citation>
    <scope>NUCLEOTIDE SEQUENCE [LARGE SCALE GENOMIC DNA]</scope>
    <source>
        <strain evidence="2">BMOC 18-1129-001#AD2665</strain>
        <tissue evidence="2">Entire mites</tissue>
    </source>
</reference>
<protein>
    <submittedName>
        <fullName evidence="2">Uncharacterized protein</fullName>
    </submittedName>
</protein>
<evidence type="ECO:0000256" key="1">
    <source>
        <dbReference type="SAM" id="MobiDB-lite"/>
    </source>
</evidence>
<gene>
    <name evidence="2" type="ORF">GZH46_03007</name>
</gene>
<feature type="compositionally biased region" description="Low complexity" evidence="1">
    <location>
        <begin position="28"/>
        <end position="41"/>
    </location>
</feature>